<dbReference type="PROSITE" id="PS00135">
    <property type="entry name" value="TRYPSIN_SER"/>
    <property type="match status" value="1"/>
</dbReference>
<proteinExistence type="predicted"/>
<dbReference type="InterPro" id="IPR033116">
    <property type="entry name" value="TRYPSIN_SER"/>
</dbReference>
<evidence type="ECO:0000256" key="1">
    <source>
        <dbReference type="SAM" id="SignalP"/>
    </source>
</evidence>
<comment type="caution">
    <text evidence="2">The sequence shown here is derived from an EMBL/GenBank/DDBJ whole genome shotgun (WGS) entry which is preliminary data.</text>
</comment>
<evidence type="ECO:0000313" key="2">
    <source>
        <dbReference type="EMBL" id="MFD1542080.1"/>
    </source>
</evidence>
<keyword evidence="1" id="KW-0732">Signal</keyword>
<dbReference type="InterPro" id="IPR018114">
    <property type="entry name" value="TRYPSIN_HIS"/>
</dbReference>
<protein>
    <submittedName>
        <fullName evidence="2">Trypsin-like serine protease</fullName>
    </submittedName>
</protein>
<name>A0ABW4GHR2_9ACTN</name>
<dbReference type="PROSITE" id="PS00134">
    <property type="entry name" value="TRYPSIN_HIS"/>
    <property type="match status" value="1"/>
</dbReference>
<organism evidence="2 3">
    <name type="scientific">Nonomuraea guangzhouensis</name>
    <dbReference type="NCBI Taxonomy" id="1291555"/>
    <lineage>
        <taxon>Bacteria</taxon>
        <taxon>Bacillati</taxon>
        <taxon>Actinomycetota</taxon>
        <taxon>Actinomycetes</taxon>
        <taxon>Streptosporangiales</taxon>
        <taxon>Streptosporangiaceae</taxon>
        <taxon>Nonomuraea</taxon>
    </lineage>
</organism>
<accession>A0ABW4GHR2</accession>
<dbReference type="Proteomes" id="UP001597097">
    <property type="component" value="Unassembled WGS sequence"/>
</dbReference>
<keyword evidence="3" id="KW-1185">Reference proteome</keyword>
<sequence>MRSRRSITVSISTMALVVALSPLSPASADLAPPPFEPLPHFPGEVSQEAKAAADKLSELVDASPDRYTGVSITGPNTVSVSLPAGSDFEQRSDAVRSGARAAAGTAVSVQVKQSGLSLADVRRTKEEVVQLFRSGTYKGKVLGVGVDSVKGAVIAYATADSDAARIELKERFGDSLVFRQQDEVPHVFGRSQDSAPHYGGSGIRLWNPPHTGTPPGGVCSTGFSVRKDGIEHMLTAAHCFPAQTVYPRAWASSYTSATPPAVGYYHGAMVTSTYGGTLDAPQDGTQDVYGDFALLQGSGGGYEPRVYNCAKNANPCSALTVGAANYGTPQNGTQVCTSGLTTGQTCRQFVTDNEYATTFENGIFATNLAYINSDQNGDGTYDCAGPDGGDSGGAVYSGTGDGKVMAQGIITGGTDCSAVYTKLSGMRAWNSSFSVLTD</sequence>
<feature type="chain" id="PRO_5046086995" evidence="1">
    <location>
        <begin position="29"/>
        <end position="438"/>
    </location>
</feature>
<gene>
    <name evidence="2" type="ORF">ACFSJ0_33865</name>
</gene>
<dbReference type="EMBL" id="JBHUCM010000031">
    <property type="protein sequence ID" value="MFD1542080.1"/>
    <property type="molecule type" value="Genomic_DNA"/>
</dbReference>
<dbReference type="RefSeq" id="WP_219538212.1">
    <property type="nucleotide sequence ID" value="NZ_JAHKRM010000045.1"/>
</dbReference>
<feature type="signal peptide" evidence="1">
    <location>
        <begin position="1"/>
        <end position="28"/>
    </location>
</feature>
<evidence type="ECO:0000313" key="3">
    <source>
        <dbReference type="Proteomes" id="UP001597097"/>
    </source>
</evidence>
<reference evidence="3" key="1">
    <citation type="journal article" date="2019" name="Int. J. Syst. Evol. Microbiol.">
        <title>The Global Catalogue of Microorganisms (GCM) 10K type strain sequencing project: providing services to taxonomists for standard genome sequencing and annotation.</title>
        <authorList>
            <consortium name="The Broad Institute Genomics Platform"/>
            <consortium name="The Broad Institute Genome Sequencing Center for Infectious Disease"/>
            <person name="Wu L."/>
            <person name="Ma J."/>
        </authorList>
    </citation>
    <scope>NUCLEOTIDE SEQUENCE [LARGE SCALE GENOMIC DNA]</scope>
    <source>
        <strain evidence="3">CGMCC 1.15399</strain>
    </source>
</reference>